<feature type="region of interest" description="Disordered" evidence="8">
    <location>
        <begin position="199"/>
        <end position="237"/>
    </location>
</feature>
<evidence type="ECO:0000256" key="2">
    <source>
        <dbReference type="ARBA" id="ARBA00005510"/>
    </source>
</evidence>
<feature type="region of interest" description="Disordered" evidence="8">
    <location>
        <begin position="257"/>
        <end position="276"/>
    </location>
</feature>
<feature type="region of interest" description="Disordered" evidence="8">
    <location>
        <begin position="291"/>
        <end position="312"/>
    </location>
</feature>
<keyword evidence="11" id="KW-1185">Reference proteome</keyword>
<proteinExistence type="inferred from homology"/>
<reference evidence="10 11" key="1">
    <citation type="submission" date="2019-11" db="EMBL/GenBank/DDBJ databases">
        <title>Whole genome sequence of Oryza granulata.</title>
        <authorList>
            <person name="Li W."/>
        </authorList>
    </citation>
    <scope>NUCLEOTIDE SEQUENCE [LARGE SCALE GENOMIC DNA]</scope>
    <source>
        <strain evidence="11">cv. Menghai</strain>
        <tissue evidence="10">Leaf</tissue>
    </source>
</reference>
<evidence type="ECO:0000313" key="11">
    <source>
        <dbReference type="Proteomes" id="UP000479710"/>
    </source>
</evidence>
<evidence type="ECO:0000256" key="5">
    <source>
        <dbReference type="ARBA" id="ARBA00023125"/>
    </source>
</evidence>
<dbReference type="EMBL" id="SPHZ02000009">
    <property type="protein sequence ID" value="KAF0897719.1"/>
    <property type="molecule type" value="Genomic_DNA"/>
</dbReference>
<feature type="region of interest" description="Disordered" evidence="8">
    <location>
        <begin position="62"/>
        <end position="89"/>
    </location>
</feature>
<evidence type="ECO:0000256" key="1">
    <source>
        <dbReference type="ARBA" id="ARBA00004123"/>
    </source>
</evidence>
<dbReference type="GO" id="GO:0000981">
    <property type="term" value="F:DNA-binding transcription factor activity, RNA polymerase II-specific"/>
    <property type="evidence" value="ECO:0007669"/>
    <property type="project" value="TreeGrafter"/>
</dbReference>
<feature type="domain" description="BHLH" evidence="9">
    <location>
        <begin position="304"/>
        <end position="353"/>
    </location>
</feature>
<evidence type="ECO:0000256" key="6">
    <source>
        <dbReference type="ARBA" id="ARBA00023163"/>
    </source>
</evidence>
<dbReference type="PANTHER" id="PTHR16223:SF195">
    <property type="entry name" value="BHLH DOMAIN-CONTAINING PROTEIN"/>
    <property type="match status" value="1"/>
</dbReference>
<gene>
    <name evidence="10" type="ORF">E2562_000435</name>
</gene>
<evidence type="ECO:0000259" key="9">
    <source>
        <dbReference type="PROSITE" id="PS50888"/>
    </source>
</evidence>
<comment type="caution">
    <text evidence="10">The sequence shown here is derived from an EMBL/GenBank/DDBJ whole genome shotgun (WGS) entry which is preliminary data.</text>
</comment>
<feature type="compositionally biased region" description="Polar residues" evidence="8">
    <location>
        <begin position="127"/>
        <end position="140"/>
    </location>
</feature>
<feature type="region of interest" description="Disordered" evidence="8">
    <location>
        <begin position="370"/>
        <end position="396"/>
    </location>
</feature>
<evidence type="ECO:0000256" key="7">
    <source>
        <dbReference type="ARBA" id="ARBA00023242"/>
    </source>
</evidence>
<dbReference type="InterPro" id="IPR045239">
    <property type="entry name" value="bHLH95_bHLH"/>
</dbReference>
<evidence type="ECO:0000313" key="10">
    <source>
        <dbReference type="EMBL" id="KAF0897719.1"/>
    </source>
</evidence>
<dbReference type="CDD" id="cd11393">
    <property type="entry name" value="bHLH_AtbHLH_like"/>
    <property type="match status" value="1"/>
</dbReference>
<keyword evidence="4" id="KW-0805">Transcription regulation</keyword>
<feature type="region of interest" description="Disordered" evidence="8">
    <location>
        <begin position="127"/>
        <end position="150"/>
    </location>
</feature>
<protein>
    <recommendedName>
        <fullName evidence="9">BHLH domain-containing protein</fullName>
    </recommendedName>
</protein>
<dbReference type="InterPro" id="IPR011598">
    <property type="entry name" value="bHLH_dom"/>
</dbReference>
<organism evidence="10 11">
    <name type="scientific">Oryza meyeriana var. granulata</name>
    <dbReference type="NCBI Taxonomy" id="110450"/>
    <lineage>
        <taxon>Eukaryota</taxon>
        <taxon>Viridiplantae</taxon>
        <taxon>Streptophyta</taxon>
        <taxon>Embryophyta</taxon>
        <taxon>Tracheophyta</taxon>
        <taxon>Spermatophyta</taxon>
        <taxon>Magnoliopsida</taxon>
        <taxon>Liliopsida</taxon>
        <taxon>Poales</taxon>
        <taxon>Poaceae</taxon>
        <taxon>BOP clade</taxon>
        <taxon>Oryzoideae</taxon>
        <taxon>Oryzeae</taxon>
        <taxon>Oryzinae</taxon>
        <taxon>Oryza</taxon>
        <taxon>Oryza meyeriana</taxon>
    </lineage>
</organism>
<dbReference type="InterPro" id="IPR045843">
    <property type="entry name" value="IND-like"/>
</dbReference>
<keyword evidence="7" id="KW-0539">Nucleus</keyword>
<comment type="similarity">
    <text evidence="2">Belongs to the bHLH protein family.</text>
</comment>
<dbReference type="AlphaFoldDB" id="A0A6G1CBZ1"/>
<evidence type="ECO:0000256" key="8">
    <source>
        <dbReference type="SAM" id="MobiDB-lite"/>
    </source>
</evidence>
<dbReference type="SUPFAM" id="SSF47459">
    <property type="entry name" value="HLH, helix-loop-helix DNA-binding domain"/>
    <property type="match status" value="1"/>
</dbReference>
<dbReference type="Gene3D" id="4.10.280.10">
    <property type="entry name" value="Helix-loop-helix DNA-binding domain"/>
    <property type="match status" value="1"/>
</dbReference>
<dbReference type="InterPro" id="IPR036638">
    <property type="entry name" value="HLH_DNA-bd_sf"/>
</dbReference>
<keyword evidence="6" id="KW-0804">Transcription</keyword>
<comment type="subunit">
    <text evidence="3">Homodimer.</text>
</comment>
<evidence type="ECO:0000256" key="3">
    <source>
        <dbReference type="ARBA" id="ARBA00011738"/>
    </source>
</evidence>
<feature type="compositionally biased region" description="Low complexity" evidence="8">
    <location>
        <begin position="141"/>
        <end position="150"/>
    </location>
</feature>
<evidence type="ECO:0000256" key="4">
    <source>
        <dbReference type="ARBA" id="ARBA00023015"/>
    </source>
</evidence>
<comment type="subcellular location">
    <subcellularLocation>
        <location evidence="1">Nucleus</location>
    </subcellularLocation>
</comment>
<sequence>MADHQEMIHAAAPAAMYGGGAAASTATTTPGSHGGDWWSAAAVTPPAVSSCSAPEMQGFGGWSAGNTASSESPGSNSLATGSSITFQEPGGGVADPAALAVHAQTVAAGGWNQQTFLDGGGFHGYMSSRSENTHHQMNTPSLMSHSSSNNSVMLQHHQHDQNYQFLSNLGFELLSSPTSPYGGGGGGGFRSSLLRSLTEPAAAKPNSPGFQQYHHQPAMSLQPPAAGREPLQFTNSTAPFWNPSSAFTVESDGAALGAAGAPPAQPTPASLSAKSALEGVGDSSSIITKKAKVDSTPLKKSRTGTPSPLPTTFKVRKEKLGDRITALQQLVSPFGKTDTASVLHETIEYIKFLHDQVGALSAPYLKNRQQVPHLKSSGDNSNSKQDGGGGEATAASKTDLTGRGLCLVPISSTFAVASETPVDFWTPFGAAFR</sequence>
<dbReference type="GO" id="GO:0005634">
    <property type="term" value="C:nucleus"/>
    <property type="evidence" value="ECO:0007669"/>
    <property type="project" value="UniProtKB-SubCell"/>
</dbReference>
<keyword evidence="5" id="KW-0238">DNA-binding</keyword>
<dbReference type="PANTHER" id="PTHR16223">
    <property type="entry name" value="TRANSCRIPTION FACTOR BHLH83-RELATED"/>
    <property type="match status" value="1"/>
</dbReference>
<name>A0A6G1CBZ1_9ORYZ</name>
<dbReference type="FunFam" id="4.10.280.10:FF:000032">
    <property type="entry name" value="Transcription factor bHLH123 family"/>
    <property type="match status" value="1"/>
</dbReference>
<dbReference type="GO" id="GO:0046983">
    <property type="term" value="F:protein dimerization activity"/>
    <property type="evidence" value="ECO:0007669"/>
    <property type="project" value="InterPro"/>
</dbReference>
<dbReference type="Proteomes" id="UP000479710">
    <property type="component" value="Unassembled WGS sequence"/>
</dbReference>
<dbReference type="OrthoDB" id="673975at2759"/>
<accession>A0A6G1CBZ1</accession>
<dbReference type="PROSITE" id="PS50888">
    <property type="entry name" value="BHLH"/>
    <property type="match status" value="1"/>
</dbReference>
<feature type="compositionally biased region" description="Polar residues" evidence="8">
    <location>
        <begin position="64"/>
        <end position="86"/>
    </location>
</feature>
<dbReference type="GO" id="GO:0000978">
    <property type="term" value="F:RNA polymerase II cis-regulatory region sequence-specific DNA binding"/>
    <property type="evidence" value="ECO:0007669"/>
    <property type="project" value="TreeGrafter"/>
</dbReference>